<reference evidence="3" key="1">
    <citation type="submission" date="2022-01" db="EMBL/GenBank/DDBJ databases">
        <authorList>
            <person name="Karlyshev A.V."/>
            <person name="Jaspars M."/>
        </authorList>
    </citation>
    <scope>NUCLEOTIDE SEQUENCE</scope>
    <source>
        <strain evidence="3">AGSA3-2</strain>
    </source>
</reference>
<evidence type="ECO:0000313" key="3">
    <source>
        <dbReference type="EMBL" id="MCE7509680.1"/>
    </source>
</evidence>
<evidence type="ECO:0000256" key="1">
    <source>
        <dbReference type="ARBA" id="ARBA00022801"/>
    </source>
</evidence>
<dbReference type="PROSITE" id="PS51194">
    <property type="entry name" value="HELICASE_CTER"/>
    <property type="match status" value="1"/>
</dbReference>
<accession>A0A9Q3W6F6</accession>
<gene>
    <name evidence="3" type="ORF">LZG35_13625</name>
</gene>
<dbReference type="InterPro" id="IPR038718">
    <property type="entry name" value="SNF2-like_sf"/>
</dbReference>
<dbReference type="InterPro" id="IPR001650">
    <property type="entry name" value="Helicase_C-like"/>
</dbReference>
<dbReference type="Proteomes" id="UP001107961">
    <property type="component" value="Unassembled WGS sequence"/>
</dbReference>
<dbReference type="GO" id="GO:0004386">
    <property type="term" value="F:helicase activity"/>
    <property type="evidence" value="ECO:0007669"/>
    <property type="project" value="UniProtKB-KW"/>
</dbReference>
<dbReference type="CDD" id="cd18793">
    <property type="entry name" value="SF2_C_SNF"/>
    <property type="match status" value="1"/>
</dbReference>
<evidence type="ECO:0000259" key="2">
    <source>
        <dbReference type="PROSITE" id="PS51194"/>
    </source>
</evidence>
<keyword evidence="4" id="KW-1185">Reference proteome</keyword>
<feature type="domain" description="Helicase C-terminal" evidence="2">
    <location>
        <begin position="582"/>
        <end position="750"/>
    </location>
</feature>
<dbReference type="SMART" id="SM00487">
    <property type="entry name" value="DEXDc"/>
    <property type="match status" value="1"/>
</dbReference>
<dbReference type="PANTHER" id="PTHR45629:SF7">
    <property type="entry name" value="DNA EXCISION REPAIR PROTEIN ERCC-6-RELATED"/>
    <property type="match status" value="1"/>
</dbReference>
<dbReference type="InterPro" id="IPR050496">
    <property type="entry name" value="SNF2_RAD54_helicase_repair"/>
</dbReference>
<organism evidence="3 4">
    <name type="scientific">Alloalcanivorax xenomutans</name>
    <dbReference type="NCBI Taxonomy" id="1094342"/>
    <lineage>
        <taxon>Bacteria</taxon>
        <taxon>Pseudomonadati</taxon>
        <taxon>Pseudomonadota</taxon>
        <taxon>Gammaproteobacteria</taxon>
        <taxon>Oceanospirillales</taxon>
        <taxon>Alcanivoracaceae</taxon>
        <taxon>Alloalcanivorax</taxon>
    </lineage>
</organism>
<dbReference type="SUPFAM" id="SSF52540">
    <property type="entry name" value="P-loop containing nucleoside triphosphate hydrolases"/>
    <property type="match status" value="2"/>
</dbReference>
<proteinExistence type="predicted"/>
<dbReference type="RefSeq" id="WP_055098965.1">
    <property type="nucleotide sequence ID" value="NZ_CP102389.1"/>
</dbReference>
<keyword evidence="3" id="KW-0067">ATP-binding</keyword>
<keyword evidence="1" id="KW-0378">Hydrolase</keyword>
<dbReference type="InterPro" id="IPR027417">
    <property type="entry name" value="P-loop_NTPase"/>
</dbReference>
<keyword evidence="3" id="KW-0547">Nucleotide-binding</keyword>
<dbReference type="Gene3D" id="3.40.50.10810">
    <property type="entry name" value="Tandem AAA-ATPase domain"/>
    <property type="match status" value="1"/>
</dbReference>
<dbReference type="AlphaFoldDB" id="A0A9Q3W6F6"/>
<dbReference type="InterPro" id="IPR049730">
    <property type="entry name" value="SNF2/RAD54-like_C"/>
</dbReference>
<name>A0A9Q3W6F6_9GAMM</name>
<dbReference type="Pfam" id="PF00271">
    <property type="entry name" value="Helicase_C"/>
    <property type="match status" value="1"/>
</dbReference>
<keyword evidence="3" id="KW-0347">Helicase</keyword>
<comment type="caution">
    <text evidence="3">The sequence shown here is derived from an EMBL/GenBank/DDBJ whole genome shotgun (WGS) entry which is preliminary data.</text>
</comment>
<protein>
    <submittedName>
        <fullName evidence="3">DEAD/DEAH box helicase</fullName>
    </submittedName>
</protein>
<dbReference type="InterPro" id="IPR014001">
    <property type="entry name" value="Helicase_ATP-bd"/>
</dbReference>
<dbReference type="EMBL" id="JAJVKT010000016">
    <property type="protein sequence ID" value="MCE7509680.1"/>
    <property type="molecule type" value="Genomic_DNA"/>
</dbReference>
<dbReference type="PANTHER" id="PTHR45629">
    <property type="entry name" value="SNF2/RAD54 FAMILY MEMBER"/>
    <property type="match status" value="1"/>
</dbReference>
<dbReference type="GO" id="GO:0016787">
    <property type="term" value="F:hydrolase activity"/>
    <property type="evidence" value="ECO:0007669"/>
    <property type="project" value="UniProtKB-KW"/>
</dbReference>
<dbReference type="Gene3D" id="3.40.50.300">
    <property type="entry name" value="P-loop containing nucleotide triphosphate hydrolases"/>
    <property type="match status" value="2"/>
</dbReference>
<sequence length="759" mass="83731">MSLDTCSENICSETAAQGDLLDNASSPLDISLQDFVSEFGDELLDSLNRANPPVYTGQARAHRQATLAGLKRQLFPAQADVVHAITELLVDRGERAAIVNGEMGCGKTTVGIATAAVLKAEGYRRTLVLSPPHLVYKWRREIQETMAGAKVWVLNGPDTLVKLIKLREQLGVPSQGPEFFVLGRVRMRMGFHWKPVFVSRRTRHGDVGACPQCGQVITDLDGEPINPVELEAEESRRKCSHCASALWTLIRPRSLSANDQSHAVLKALKRIPTIGEVTAQKLMKRFGESFLASMLGDNLYEFINLMGDDGELVFSDRQAQRMERAMASMEFGFGEGGYQPSEFVKRYLPQGTFDLLIADEAHEYKNAGSAQGQAMGVLASKVRKTLLLTGTLMGGYGDDIFYLLFRALPGRMIEDGYRPSNLGSLTPAAMAFMRDHGVLKDIYSESNGSAHKTAKGSKITVRTVKAPGFGPKGVLRCVLPFTVFLKLKDIGGNVLPPYDEEFREVAMDEEQAQAYSRLAGQLTAELKQALARRDTTLLGVVLNVLLAWPDTCFRAETVKHPRTRNLLAFTPSLFSDLEIMPKERELIDICREEKAAGRKVLVYSVYTGTRDTTSRLKGLLEQEGFKVAVLRASVDAARREDWIAEQLDRGIDVLITNPELVKTGLDLLEFPTIVFMQSGYNVYSLQQAARRSWRIGQKQPVRVIYLGYAATSQMTCLGLMARKIAVSQSTSGDVPESGLDVLNQDGDSVEVALARQLVN</sequence>
<evidence type="ECO:0000313" key="4">
    <source>
        <dbReference type="Proteomes" id="UP001107961"/>
    </source>
</evidence>